<dbReference type="PRINTS" id="PR01607">
    <property type="entry name" value="APYRASEFAMLY"/>
</dbReference>
<dbReference type="Gene3D" id="3.60.21.10">
    <property type="match status" value="1"/>
</dbReference>
<evidence type="ECO:0000256" key="1">
    <source>
        <dbReference type="ARBA" id="ARBA00022729"/>
    </source>
</evidence>
<comment type="caution">
    <text evidence="5">The sequence shown here is derived from an EMBL/GenBank/DDBJ whole genome shotgun (WGS) entry which is preliminary data.</text>
</comment>
<dbReference type="InterPro" id="IPR004843">
    <property type="entry name" value="Calcineurin-like_PHP"/>
</dbReference>
<dbReference type="Pfam" id="PF02872">
    <property type="entry name" value="5_nucleotid_C"/>
    <property type="match status" value="1"/>
</dbReference>
<dbReference type="GO" id="GO:0009166">
    <property type="term" value="P:nucleotide catabolic process"/>
    <property type="evidence" value="ECO:0007669"/>
    <property type="project" value="InterPro"/>
</dbReference>
<feature type="domain" description="5'-Nucleotidase C-terminal" evidence="4">
    <location>
        <begin position="368"/>
        <end position="519"/>
    </location>
</feature>
<dbReference type="PANTHER" id="PTHR11575">
    <property type="entry name" value="5'-NUCLEOTIDASE-RELATED"/>
    <property type="match status" value="1"/>
</dbReference>
<dbReference type="OrthoDB" id="1016457at2"/>
<protein>
    <submittedName>
        <fullName evidence="5">Bifunctional metallophosphatase/5'-nucleotidase</fullName>
    </submittedName>
</protein>
<accession>A0A553K0H5</accession>
<evidence type="ECO:0000256" key="2">
    <source>
        <dbReference type="SAM" id="SignalP"/>
    </source>
</evidence>
<evidence type="ECO:0000313" key="6">
    <source>
        <dbReference type="Proteomes" id="UP000317638"/>
    </source>
</evidence>
<proteinExistence type="predicted"/>
<name>A0A553K0H5_9ACTN</name>
<dbReference type="InterPro" id="IPR029052">
    <property type="entry name" value="Metallo-depent_PP-like"/>
</dbReference>
<evidence type="ECO:0000313" key="5">
    <source>
        <dbReference type="EMBL" id="TRY18202.1"/>
    </source>
</evidence>
<reference evidence="5 6" key="1">
    <citation type="submission" date="2019-07" db="EMBL/GenBank/DDBJ databases">
        <authorList>
            <person name="Zhou L.-Y."/>
        </authorList>
    </citation>
    <scope>NUCLEOTIDE SEQUENCE [LARGE SCALE GENOMIC DNA]</scope>
    <source>
        <strain evidence="5 6">YIM 101269</strain>
    </source>
</reference>
<evidence type="ECO:0000259" key="4">
    <source>
        <dbReference type="Pfam" id="PF02872"/>
    </source>
</evidence>
<keyword evidence="6" id="KW-1185">Reference proteome</keyword>
<dbReference type="EMBL" id="VKKG01000003">
    <property type="protein sequence ID" value="TRY18202.1"/>
    <property type="molecule type" value="Genomic_DNA"/>
</dbReference>
<keyword evidence="1 2" id="KW-0732">Signal</keyword>
<feature type="chain" id="PRO_5039435860" evidence="2">
    <location>
        <begin position="28"/>
        <end position="811"/>
    </location>
</feature>
<dbReference type="Gene3D" id="3.90.780.10">
    <property type="entry name" value="5'-Nucleotidase, C-terminal domain"/>
    <property type="match status" value="1"/>
</dbReference>
<dbReference type="Proteomes" id="UP000317638">
    <property type="component" value="Unassembled WGS sequence"/>
</dbReference>
<dbReference type="InterPro" id="IPR036907">
    <property type="entry name" value="5'-Nucleotdase_C_sf"/>
</dbReference>
<feature type="domain" description="Calcineurin-like phosphoesterase" evidence="3">
    <location>
        <begin position="125"/>
        <end position="272"/>
    </location>
</feature>
<dbReference type="SUPFAM" id="SSF55816">
    <property type="entry name" value="5'-nucleotidase (syn. UDP-sugar hydrolase), C-terminal domain"/>
    <property type="match status" value="1"/>
</dbReference>
<dbReference type="InterPro" id="IPR008334">
    <property type="entry name" value="5'-Nucleotdase_C"/>
</dbReference>
<dbReference type="GO" id="GO:0030288">
    <property type="term" value="C:outer membrane-bounded periplasmic space"/>
    <property type="evidence" value="ECO:0007669"/>
    <property type="project" value="TreeGrafter"/>
</dbReference>
<evidence type="ECO:0000259" key="3">
    <source>
        <dbReference type="Pfam" id="PF00149"/>
    </source>
</evidence>
<dbReference type="GO" id="GO:0008768">
    <property type="term" value="F:UDP-sugar diphosphatase activity"/>
    <property type="evidence" value="ECO:0007669"/>
    <property type="project" value="TreeGrafter"/>
</dbReference>
<dbReference type="RefSeq" id="WP_143938178.1">
    <property type="nucleotide sequence ID" value="NZ_VKKG01000003.1"/>
</dbReference>
<gene>
    <name evidence="5" type="ORF">FOJ82_09150</name>
</gene>
<organism evidence="5 6">
    <name type="scientific">Tessaracoccus rhinocerotis</name>
    <dbReference type="NCBI Taxonomy" id="1689449"/>
    <lineage>
        <taxon>Bacteria</taxon>
        <taxon>Bacillati</taxon>
        <taxon>Actinomycetota</taxon>
        <taxon>Actinomycetes</taxon>
        <taxon>Propionibacteriales</taxon>
        <taxon>Propionibacteriaceae</taxon>
        <taxon>Tessaracoccus</taxon>
    </lineage>
</organism>
<sequence length="811" mass="85855">MKLSRRLTAGMAAPAMVLGGLTLGTVAAPVVANAATMCEAPDDTVSIFSYNDFHGRVGQYDERSDANVYTAADLFTPVEDERATIGADHVALISNGDDIGGSTFVSMIQDDIPTLDILNAIGLDSATTGNHEFDKGAADLLDRVVPYVSHPMIVANVKDASGDIPDGLTAYTTFDKGGITIAVIGAVTGALPSLVSPAGIEGLTVENPVEAINETIADLPAGVDFVIASLHEGAPNGDATIEENIAASGAFANIAEALSADVDLILNGHTHQLYDWETANGTPIVQAGQYAEHLMKIEIGVNAADEYCGFTDISVVDPGDSSASTSPVIQEIRDITDEAIEVAAVEGSVGVGFANEAVSTPGSGGSGTRNVESPMSNLVAEMFFEQLGAGDPEFIGVQNPGGTRTSFDRGIITYEEAALVLPFANSLMTTQVTGEQFKKVLEQQWQRDANGEEYEESPSRPFLALGLSSNVTYTMDESRAWGDRITSISINGEPIDMAKLYTVGSGSFLIAGGDNFHEFANGVNTADTGRVDLEAWVEWIGAGDALSPDYSKRGVSVMGEIGTLTEGAAPVEITLGQPLEGGMQTDTLDMLLDAEGERVSPQLPNTNVSAWIGDELVGGGAVTDGVATVNLAVAQGTDLAAGEHIVTLVVEPSGTEIYLPATVALTADPVEPEEPFDVYTTPGLHHHNGRQWMTACEPYSQTERCWTLIWATQVDLVNGEVFKRNAWTFNNLTYLPMARSAWANNPLGYTGQWTATDGRMWRTECDTASTGKNGCRSYVQARVVSSIARADGGYNYVPETKWVFNNIVRFS</sequence>
<dbReference type="AlphaFoldDB" id="A0A553K0H5"/>
<dbReference type="SUPFAM" id="SSF56300">
    <property type="entry name" value="Metallo-dependent phosphatases"/>
    <property type="match status" value="1"/>
</dbReference>
<feature type="signal peptide" evidence="2">
    <location>
        <begin position="1"/>
        <end position="27"/>
    </location>
</feature>
<dbReference type="InterPro" id="IPR006179">
    <property type="entry name" value="5_nucleotidase/apyrase"/>
</dbReference>
<dbReference type="PANTHER" id="PTHR11575:SF24">
    <property type="entry name" value="5'-NUCLEOTIDASE"/>
    <property type="match status" value="1"/>
</dbReference>
<dbReference type="GO" id="GO:0008253">
    <property type="term" value="F:5'-nucleotidase activity"/>
    <property type="evidence" value="ECO:0007669"/>
    <property type="project" value="TreeGrafter"/>
</dbReference>
<dbReference type="Pfam" id="PF00149">
    <property type="entry name" value="Metallophos"/>
    <property type="match status" value="1"/>
</dbReference>